<sequence>MSSIMFRQVKLETTDPVKKQLTGIAVSILAILILNAVFAAGGWLADLYFHRWYHFISTVLRKLLGKIPFSIGDVIYSVWIIISVVFLLRMLYSLVRGRWSELLLLSLKGVKSVLVLYFIFLLFWGGHYRRHTYVKEMGFGVEKYTTADLYLLADTLVQLTNRDKLALPAQPDSLPGITFKTAAGCYADAARTWPSLTYTPPSLKPALFGEYLNYIGVTGYLNPFTNEAQVNTTVPAFLQPFTTCHEIAHQLGFAPEEDANFVGYITASRSPDPRFRYAANFEMLSYTIRQLARRNGYLARLVWSRTLPAIREDTRAVILFYREYEGPMDDYSAVLYDQYLKANRQEQGIRSYSEVVGWLMAYYKL</sequence>
<keyword evidence="1" id="KW-1133">Transmembrane helix</keyword>
<feature type="transmembrane region" description="Helical" evidence="1">
    <location>
        <begin position="21"/>
        <end position="45"/>
    </location>
</feature>
<keyword evidence="3" id="KW-1185">Reference proteome</keyword>
<evidence type="ECO:0000313" key="2">
    <source>
        <dbReference type="EMBL" id="RPE09145.1"/>
    </source>
</evidence>
<name>A0A3N4PMV7_9BACT</name>
<feature type="transmembrane region" description="Helical" evidence="1">
    <location>
        <begin position="74"/>
        <end position="95"/>
    </location>
</feature>
<feature type="transmembrane region" description="Helical" evidence="1">
    <location>
        <begin position="102"/>
        <end position="124"/>
    </location>
</feature>
<dbReference type="Proteomes" id="UP000278351">
    <property type="component" value="Unassembled WGS sequence"/>
</dbReference>
<accession>A0A3N4PMV7</accession>
<keyword evidence="1" id="KW-0812">Transmembrane</keyword>
<reference evidence="2 3" key="1">
    <citation type="submission" date="2018-11" db="EMBL/GenBank/DDBJ databases">
        <title>Chitinophaga lutea sp.nov., isolate from arsenic contaminated soil.</title>
        <authorList>
            <person name="Zong Y."/>
        </authorList>
    </citation>
    <scope>NUCLEOTIDE SEQUENCE [LARGE SCALE GENOMIC DNA]</scope>
    <source>
        <strain evidence="2 3">ZY74</strain>
    </source>
</reference>
<gene>
    <name evidence="2" type="ORF">EGT74_19235</name>
</gene>
<evidence type="ECO:0000313" key="3">
    <source>
        <dbReference type="Proteomes" id="UP000278351"/>
    </source>
</evidence>
<dbReference type="AlphaFoldDB" id="A0A3N4PMV7"/>
<evidence type="ECO:0000256" key="1">
    <source>
        <dbReference type="SAM" id="Phobius"/>
    </source>
</evidence>
<comment type="caution">
    <text evidence="2">The sequence shown here is derived from an EMBL/GenBank/DDBJ whole genome shotgun (WGS) entry which is preliminary data.</text>
</comment>
<dbReference type="InterPro" id="IPR024294">
    <property type="entry name" value="DUF3810"/>
</dbReference>
<protein>
    <submittedName>
        <fullName evidence="2">DUF3810 domain-containing protein</fullName>
    </submittedName>
</protein>
<dbReference type="EMBL" id="RPDH01000002">
    <property type="protein sequence ID" value="RPE09145.1"/>
    <property type="molecule type" value="Genomic_DNA"/>
</dbReference>
<proteinExistence type="predicted"/>
<keyword evidence="1" id="KW-0472">Membrane</keyword>
<organism evidence="2 3">
    <name type="scientific">Chitinophaga lutea</name>
    <dbReference type="NCBI Taxonomy" id="2488634"/>
    <lineage>
        <taxon>Bacteria</taxon>
        <taxon>Pseudomonadati</taxon>
        <taxon>Bacteroidota</taxon>
        <taxon>Chitinophagia</taxon>
        <taxon>Chitinophagales</taxon>
        <taxon>Chitinophagaceae</taxon>
        <taxon>Chitinophaga</taxon>
    </lineage>
</organism>
<dbReference type="RefSeq" id="WP_123848142.1">
    <property type="nucleotide sequence ID" value="NZ_RPDH01000002.1"/>
</dbReference>
<dbReference type="Pfam" id="PF12725">
    <property type="entry name" value="DUF3810"/>
    <property type="match status" value="1"/>
</dbReference>